<dbReference type="EMBL" id="JADNYJ010000027">
    <property type="protein sequence ID" value="KAF8904101.1"/>
    <property type="molecule type" value="Genomic_DNA"/>
</dbReference>
<evidence type="ECO:0000313" key="1">
    <source>
        <dbReference type="EMBL" id="KAF8904101.1"/>
    </source>
</evidence>
<dbReference type="Proteomes" id="UP000724874">
    <property type="component" value="Unassembled WGS sequence"/>
</dbReference>
<proteinExistence type="predicted"/>
<protein>
    <submittedName>
        <fullName evidence="1">Uncharacterized protein</fullName>
    </submittedName>
</protein>
<comment type="caution">
    <text evidence="1">The sequence shown here is derived from an EMBL/GenBank/DDBJ whole genome shotgun (WGS) entry which is preliminary data.</text>
</comment>
<name>A0A9P5TP64_GYMJU</name>
<reference evidence="1" key="1">
    <citation type="submission" date="2020-11" db="EMBL/GenBank/DDBJ databases">
        <authorList>
            <consortium name="DOE Joint Genome Institute"/>
            <person name="Ahrendt S."/>
            <person name="Riley R."/>
            <person name="Andreopoulos W."/>
            <person name="LaButti K."/>
            <person name="Pangilinan J."/>
            <person name="Ruiz-duenas F.J."/>
            <person name="Barrasa J.M."/>
            <person name="Sanchez-Garcia M."/>
            <person name="Camarero S."/>
            <person name="Miyauchi S."/>
            <person name="Serrano A."/>
            <person name="Linde D."/>
            <person name="Babiker R."/>
            <person name="Drula E."/>
            <person name="Ayuso-Fernandez I."/>
            <person name="Pacheco R."/>
            <person name="Padilla G."/>
            <person name="Ferreira P."/>
            <person name="Barriuso J."/>
            <person name="Kellner H."/>
            <person name="Castanera R."/>
            <person name="Alfaro M."/>
            <person name="Ramirez L."/>
            <person name="Pisabarro A.G."/>
            <person name="Kuo A."/>
            <person name="Tritt A."/>
            <person name="Lipzen A."/>
            <person name="He G."/>
            <person name="Yan M."/>
            <person name="Ng V."/>
            <person name="Cullen D."/>
            <person name="Martin F."/>
            <person name="Rosso M.-N."/>
            <person name="Henrissat B."/>
            <person name="Hibbett D."/>
            <person name="Martinez A.T."/>
            <person name="Grigoriev I.V."/>
        </authorList>
    </citation>
    <scope>NUCLEOTIDE SEQUENCE</scope>
    <source>
        <strain evidence="1">AH 44721</strain>
    </source>
</reference>
<evidence type="ECO:0000313" key="2">
    <source>
        <dbReference type="Proteomes" id="UP000724874"/>
    </source>
</evidence>
<dbReference type="AlphaFoldDB" id="A0A9P5TP64"/>
<sequence length="75" mass="8559">MVIPLIELPFTFFKGNISGAEMLARHNFWDSPKTIQWFKGHGYTLYQRVESSTGAVPSFLLKNSRTPTIHTLTTM</sequence>
<organism evidence="1 2">
    <name type="scientific">Gymnopilus junonius</name>
    <name type="common">Spectacular rustgill mushroom</name>
    <name type="synonym">Gymnopilus spectabilis subsp. junonius</name>
    <dbReference type="NCBI Taxonomy" id="109634"/>
    <lineage>
        <taxon>Eukaryota</taxon>
        <taxon>Fungi</taxon>
        <taxon>Dikarya</taxon>
        <taxon>Basidiomycota</taxon>
        <taxon>Agaricomycotina</taxon>
        <taxon>Agaricomycetes</taxon>
        <taxon>Agaricomycetidae</taxon>
        <taxon>Agaricales</taxon>
        <taxon>Agaricineae</taxon>
        <taxon>Hymenogastraceae</taxon>
        <taxon>Gymnopilus</taxon>
    </lineage>
</organism>
<accession>A0A9P5TP64</accession>
<gene>
    <name evidence="1" type="ORF">CPB84DRAFT_1773410</name>
</gene>
<keyword evidence="2" id="KW-1185">Reference proteome</keyword>